<evidence type="ECO:0000256" key="1">
    <source>
        <dbReference type="ARBA" id="ARBA00004259"/>
    </source>
</evidence>
<feature type="domain" description="Torsin-1A-interacting protein 1/2 AAA+ activator" evidence="12">
    <location>
        <begin position="314"/>
        <end position="531"/>
    </location>
</feature>
<comment type="similarity">
    <text evidence="2">Belongs to the TOR1AIP family.</text>
</comment>
<feature type="compositionally biased region" description="Acidic residues" evidence="10">
    <location>
        <begin position="97"/>
        <end position="108"/>
    </location>
</feature>
<dbReference type="GO" id="GO:0016020">
    <property type="term" value="C:membrane"/>
    <property type="evidence" value="ECO:0007669"/>
    <property type="project" value="TreeGrafter"/>
</dbReference>
<feature type="region of interest" description="Disordered" evidence="10">
    <location>
        <begin position="214"/>
        <end position="262"/>
    </location>
</feature>
<evidence type="ECO:0000256" key="6">
    <source>
        <dbReference type="ARBA" id="ARBA00023136"/>
    </source>
</evidence>
<keyword evidence="7" id="KW-0325">Glycoprotein</keyword>
<evidence type="ECO:0000256" key="7">
    <source>
        <dbReference type="ARBA" id="ARBA00023180"/>
    </source>
</evidence>
<evidence type="ECO:0000256" key="9">
    <source>
        <dbReference type="ARBA" id="ARBA00037847"/>
    </source>
</evidence>
<keyword evidence="6 11" id="KW-0472">Membrane</keyword>
<evidence type="ECO:0000256" key="11">
    <source>
        <dbReference type="SAM" id="Phobius"/>
    </source>
</evidence>
<dbReference type="InterPro" id="IPR008662">
    <property type="entry name" value="TOIP1/2"/>
</dbReference>
<gene>
    <name evidence="14" type="primary">si:dkeyp-82a1.6</name>
    <name evidence="13" type="synonym">TOR1AIP1</name>
    <name evidence="13" type="ORF">AMEX_G15808</name>
</gene>
<sequence length="533" mass="59601">MELVGSKVDGIVLRRRSVRQAQKNDFVKKKSTSSLKRRREVRKDAEPATVNGSEENDEESPGKKVRLQEAEDAENGHENGEKDAMVEADMADHSDQDQDMNSEDESEGIGDIVVKKKPLFVEKSVIRTIRVGNLETEEIKTFLMNQRIQERSKTPRVSGGPDTAVTKREPPRASSASAHPRPLEKRPEVLTVRSSIKQYRDKMEEKARDVCGTGLQSWNRHPPTEAPSTHIPKINTIPAKKSPLQHRNAEIKKPVTTKTSSRSYSNGYAWYFCRFLGWALILLTSLALGLVGYQYLPVSYFPTQSTHHQDRLVSSANFQAQLAALKPLFPSQRSELWKRTEIHLKRHLNITDPTEPVSMILTSGLGAEKTLGCLAQKLATAYSTALNSSVVVIDGLSKTAQDSDQVKLDIDRALREAFGGGKQAAVVHRFEELPPGSTLIFYRYCDHENAAYKNVFLAFTVLLQVPELDSSLSLSAVEEQVQEYVKDRLISSDRTAQFNQMDVDKLSGLWSRISHLILPVAAEETIEQHGCGD</sequence>
<dbReference type="OMA" id="PRKETIH"/>
<organism evidence="14 15">
    <name type="scientific">Astyanax mexicanus</name>
    <name type="common">Blind cave fish</name>
    <name type="synonym">Astyanax fasciatus mexicanus</name>
    <dbReference type="NCBI Taxonomy" id="7994"/>
    <lineage>
        <taxon>Eukaryota</taxon>
        <taxon>Metazoa</taxon>
        <taxon>Chordata</taxon>
        <taxon>Craniata</taxon>
        <taxon>Vertebrata</taxon>
        <taxon>Euteleostomi</taxon>
        <taxon>Actinopterygii</taxon>
        <taxon>Neopterygii</taxon>
        <taxon>Teleostei</taxon>
        <taxon>Ostariophysi</taxon>
        <taxon>Characiformes</taxon>
        <taxon>Characoidei</taxon>
        <taxon>Acestrorhamphidae</taxon>
        <taxon>Acestrorhamphinae</taxon>
        <taxon>Astyanax</taxon>
    </lineage>
</organism>
<dbReference type="GO" id="GO:0001671">
    <property type="term" value="F:ATPase activator activity"/>
    <property type="evidence" value="ECO:0007669"/>
    <property type="project" value="InterPro"/>
</dbReference>
<evidence type="ECO:0000256" key="5">
    <source>
        <dbReference type="ARBA" id="ARBA00022989"/>
    </source>
</evidence>
<feature type="compositionally biased region" description="Basic and acidic residues" evidence="10">
    <location>
        <begin position="60"/>
        <end position="96"/>
    </location>
</feature>
<reference evidence="13 16" key="1">
    <citation type="submission" date="2021-07" db="EMBL/GenBank/DDBJ databases">
        <authorList>
            <person name="Imarazene B."/>
            <person name="Zahm M."/>
            <person name="Klopp C."/>
            <person name="Cabau C."/>
            <person name="Beille S."/>
            <person name="Jouanno E."/>
            <person name="Castinel A."/>
            <person name="Lluch J."/>
            <person name="Gil L."/>
            <person name="Kuchtly C."/>
            <person name="Lopez Roques C."/>
            <person name="Donnadieu C."/>
            <person name="Parrinello H."/>
            <person name="Journot L."/>
            <person name="Du K."/>
            <person name="Schartl M."/>
            <person name="Retaux S."/>
            <person name="Guiguen Y."/>
        </authorList>
    </citation>
    <scope>NUCLEOTIDE SEQUENCE [LARGE SCALE GENOMIC DNA]</scope>
    <source>
        <strain evidence="13">Pach_M1</strain>
        <tissue evidence="13">Testis</tissue>
    </source>
</reference>
<keyword evidence="8" id="KW-0539">Nucleus</keyword>
<evidence type="ECO:0000313" key="13">
    <source>
        <dbReference type="EMBL" id="KAG9270816.1"/>
    </source>
</evidence>
<name>A0A8B9KP13_ASTMX</name>
<dbReference type="Proteomes" id="UP000694621">
    <property type="component" value="Unplaced"/>
</dbReference>
<feature type="transmembrane region" description="Helical" evidence="11">
    <location>
        <begin position="268"/>
        <end position="296"/>
    </location>
</feature>
<dbReference type="OrthoDB" id="6258998at2759"/>
<reference evidence="14" key="2">
    <citation type="submission" date="2025-05" db="UniProtKB">
        <authorList>
            <consortium name="Ensembl"/>
        </authorList>
    </citation>
    <scope>IDENTIFICATION</scope>
</reference>
<dbReference type="GO" id="GO:0005635">
    <property type="term" value="C:nuclear envelope"/>
    <property type="evidence" value="ECO:0007669"/>
    <property type="project" value="UniProtKB-SubCell"/>
</dbReference>
<accession>A0A8B9KP13</accession>
<keyword evidence="5 11" id="KW-1133">Transmembrane helix</keyword>
<dbReference type="Proteomes" id="UP000752171">
    <property type="component" value="Unassembled WGS sequence"/>
</dbReference>
<evidence type="ECO:0000256" key="10">
    <source>
        <dbReference type="SAM" id="MobiDB-lite"/>
    </source>
</evidence>
<dbReference type="Ensembl" id="ENSAMXT00005043144.1">
    <property type="protein sequence ID" value="ENSAMXP00005039616.1"/>
    <property type="gene ID" value="ENSAMXG00005018675.1"/>
</dbReference>
<dbReference type="InterPro" id="IPR038599">
    <property type="entry name" value="LAP1C-like_C_sf"/>
</dbReference>
<evidence type="ECO:0000313" key="16">
    <source>
        <dbReference type="Proteomes" id="UP000752171"/>
    </source>
</evidence>
<dbReference type="Pfam" id="PF05609">
    <property type="entry name" value="LAP1_C"/>
    <property type="match status" value="1"/>
</dbReference>
<evidence type="ECO:0000313" key="15">
    <source>
        <dbReference type="Proteomes" id="UP000694621"/>
    </source>
</evidence>
<feature type="region of interest" description="Disordered" evidence="10">
    <location>
        <begin position="147"/>
        <end position="189"/>
    </location>
</feature>
<keyword evidence="4 11" id="KW-0812">Transmembrane</keyword>
<evidence type="ECO:0000256" key="3">
    <source>
        <dbReference type="ARBA" id="ARBA00022553"/>
    </source>
</evidence>
<dbReference type="PANTHER" id="PTHR18843:SF7">
    <property type="entry name" value="LAMINA-ASSOCIATED POLYPEPTIDE 1B ISOFORM 1-RELATED"/>
    <property type="match status" value="1"/>
</dbReference>
<dbReference type="GO" id="GO:0061024">
    <property type="term" value="P:membrane organization"/>
    <property type="evidence" value="ECO:0007669"/>
    <property type="project" value="TreeGrafter"/>
</dbReference>
<feature type="region of interest" description="Disordered" evidence="10">
    <location>
        <begin position="1"/>
        <end position="108"/>
    </location>
</feature>
<protein>
    <submittedName>
        <fullName evidence="14">Torsin 1A interacting protein 1</fullName>
    </submittedName>
    <submittedName>
        <fullName evidence="13">Torsin-1A-interacting protein 1-like isoform X1</fullName>
    </submittedName>
</protein>
<proteinExistence type="inferred from homology"/>
<evidence type="ECO:0000313" key="14">
    <source>
        <dbReference type="Ensembl" id="ENSAMXP00005039616.1"/>
    </source>
</evidence>
<evidence type="ECO:0000259" key="12">
    <source>
        <dbReference type="Pfam" id="PF05609"/>
    </source>
</evidence>
<evidence type="ECO:0000256" key="4">
    <source>
        <dbReference type="ARBA" id="ARBA00022692"/>
    </source>
</evidence>
<evidence type="ECO:0000256" key="8">
    <source>
        <dbReference type="ARBA" id="ARBA00023242"/>
    </source>
</evidence>
<comment type="subcellular location">
    <subcellularLocation>
        <location evidence="9">Endomembrane system</location>
        <topology evidence="9">Single-pass membrane protein</topology>
    </subcellularLocation>
    <subcellularLocation>
        <location evidence="1">Nucleus envelope</location>
    </subcellularLocation>
</comment>
<dbReference type="InterPro" id="IPR046753">
    <property type="entry name" value="TOIP1/2_C"/>
</dbReference>
<feature type="compositionally biased region" description="Basic residues" evidence="10">
    <location>
        <begin position="29"/>
        <end position="40"/>
    </location>
</feature>
<keyword evidence="3" id="KW-0597">Phosphoprotein</keyword>
<dbReference type="Gene3D" id="3.40.50.12190">
    <property type="match status" value="1"/>
</dbReference>
<dbReference type="AlphaFoldDB" id="A0A8B9KP13"/>
<dbReference type="EMBL" id="JAICCE010000012">
    <property type="protein sequence ID" value="KAG9270816.1"/>
    <property type="molecule type" value="Genomic_DNA"/>
</dbReference>
<evidence type="ECO:0000256" key="2">
    <source>
        <dbReference type="ARBA" id="ARBA00007860"/>
    </source>
</evidence>
<dbReference type="PANTHER" id="PTHR18843">
    <property type="entry name" value="TORSIN-1A-INTERACTING PROTEIN"/>
    <property type="match status" value="1"/>
</dbReference>